<dbReference type="Proteomes" id="UP000289738">
    <property type="component" value="Chromosome A03"/>
</dbReference>
<evidence type="ECO:0000313" key="2">
    <source>
        <dbReference type="Proteomes" id="UP000289738"/>
    </source>
</evidence>
<reference evidence="1 2" key="1">
    <citation type="submission" date="2019-01" db="EMBL/GenBank/DDBJ databases">
        <title>Sequencing of cultivated peanut Arachis hypogaea provides insights into genome evolution and oil improvement.</title>
        <authorList>
            <person name="Chen X."/>
        </authorList>
    </citation>
    <scope>NUCLEOTIDE SEQUENCE [LARGE SCALE GENOMIC DNA]</scope>
    <source>
        <strain evidence="2">cv. Fuhuasheng</strain>
        <tissue evidence="1">Leaves</tissue>
    </source>
</reference>
<dbReference type="EMBL" id="SDMP01000003">
    <property type="protein sequence ID" value="RYR68808.1"/>
    <property type="molecule type" value="Genomic_DNA"/>
</dbReference>
<keyword evidence="2" id="KW-1185">Reference proteome</keyword>
<proteinExistence type="predicted"/>
<gene>
    <name evidence="1" type="ORF">Ahy_A03g015275</name>
</gene>
<comment type="caution">
    <text evidence="1">The sequence shown here is derived from an EMBL/GenBank/DDBJ whole genome shotgun (WGS) entry which is preliminary data.</text>
</comment>
<name>A0A445E010_ARAHY</name>
<organism evidence="1 2">
    <name type="scientific">Arachis hypogaea</name>
    <name type="common">Peanut</name>
    <dbReference type="NCBI Taxonomy" id="3818"/>
    <lineage>
        <taxon>Eukaryota</taxon>
        <taxon>Viridiplantae</taxon>
        <taxon>Streptophyta</taxon>
        <taxon>Embryophyta</taxon>
        <taxon>Tracheophyta</taxon>
        <taxon>Spermatophyta</taxon>
        <taxon>Magnoliopsida</taxon>
        <taxon>eudicotyledons</taxon>
        <taxon>Gunneridae</taxon>
        <taxon>Pentapetalae</taxon>
        <taxon>rosids</taxon>
        <taxon>fabids</taxon>
        <taxon>Fabales</taxon>
        <taxon>Fabaceae</taxon>
        <taxon>Papilionoideae</taxon>
        <taxon>50 kb inversion clade</taxon>
        <taxon>dalbergioids sensu lato</taxon>
        <taxon>Dalbergieae</taxon>
        <taxon>Pterocarpus clade</taxon>
        <taxon>Arachis</taxon>
    </lineage>
</organism>
<sequence>MVLNPNYMYPSAMPPCGSNDRYRSGRFLQCFPAGCPSTTARHLAKDLTRWHAGVCTEQQCLHIKDLQCH</sequence>
<evidence type="ECO:0000313" key="1">
    <source>
        <dbReference type="EMBL" id="RYR68808.1"/>
    </source>
</evidence>
<accession>A0A445E010</accession>
<protein>
    <submittedName>
        <fullName evidence="1">Uncharacterized protein</fullName>
    </submittedName>
</protein>
<dbReference type="AlphaFoldDB" id="A0A445E010"/>